<proteinExistence type="predicted"/>
<dbReference type="OrthoDB" id="123721at2759"/>
<evidence type="ECO:0000313" key="2">
    <source>
        <dbReference type="EMBL" id="GMF61100.1"/>
    </source>
</evidence>
<comment type="caution">
    <text evidence="2">The sequence shown here is derived from an EMBL/GenBank/DDBJ whole genome shotgun (WGS) entry which is preliminary data.</text>
</comment>
<dbReference type="InterPro" id="IPR043502">
    <property type="entry name" value="DNA/RNA_pol_sf"/>
</dbReference>
<dbReference type="EMBL" id="BSXT01005652">
    <property type="protein sequence ID" value="GMF61100.1"/>
    <property type="molecule type" value="Genomic_DNA"/>
</dbReference>
<dbReference type="Proteomes" id="UP001165121">
    <property type="component" value="Unassembled WGS sequence"/>
</dbReference>
<organism evidence="2 3">
    <name type="scientific">Phytophthora fragariaefolia</name>
    <dbReference type="NCBI Taxonomy" id="1490495"/>
    <lineage>
        <taxon>Eukaryota</taxon>
        <taxon>Sar</taxon>
        <taxon>Stramenopiles</taxon>
        <taxon>Oomycota</taxon>
        <taxon>Peronosporomycetes</taxon>
        <taxon>Peronosporales</taxon>
        <taxon>Peronosporaceae</taxon>
        <taxon>Phytophthora</taxon>
    </lineage>
</organism>
<name>A0A9W6YEB3_9STRA</name>
<keyword evidence="3" id="KW-1185">Reference proteome</keyword>
<evidence type="ECO:0000313" key="3">
    <source>
        <dbReference type="Proteomes" id="UP001165121"/>
    </source>
</evidence>
<sequence>MCATEQLSMKQKEAELLVATENIADKNENSKISGMATRIVTGSDAPHWKKAIDKEGCSLIAHGTWKLVPLPKGKRALTSKWNFKIKYDAQGNVERYKARLVIRGYEQTDVDTAFLNGDMAEEVYMLQPEGLVKAGKEHLVCRLLKSLYGLKQAPRAWHKKLTDFLKSHGYMKLNSDSCIYIRSGSGGLEIIGIYVDDLLLIADTKRGVEQIKNMLASGFKCKDMGEVHHILGMQIRRNRAAKTLTIDQTTYAKSVLEGFNLLQLSPCKNPCDPGVVLSKEDCPKTDEERDQMKSKDYRGLVGSLMYLMTGSRPDIAFGIQCVSKFLNNPGITHWNAAKRILRYVKGTINYGLVIDGGSFHGVQLHAFVDSDYAKDIDTRRSVSGYVMQLGHCAITYSSKSQRTVALSSTEAEYMPLAHGVKEIIFLRERLDELGMQQDPALVNVDNQTAIAMANNPIHHQRTKHIHSRYHFVRERIAMGIVIEYVSTKDNIADLLTKAVTADKTRICGQTTARGALGVDWFLILETNDSTGELFDELDMGWFGCGELLHDDTSESWSWAGLSVVATACGALGELGTGRLHNVKQRHAGFSDGRLGCK</sequence>
<dbReference type="PANTHER" id="PTHR11439:SF483">
    <property type="entry name" value="PEPTIDE SYNTHASE GLIP-LIKE, PUTATIVE (AFU_ORTHOLOGUE AFUA_3G12920)-RELATED"/>
    <property type="match status" value="1"/>
</dbReference>
<dbReference type="SUPFAM" id="SSF56672">
    <property type="entry name" value="DNA/RNA polymerases"/>
    <property type="match status" value="1"/>
</dbReference>
<dbReference type="CDD" id="cd09272">
    <property type="entry name" value="RNase_HI_RT_Ty1"/>
    <property type="match status" value="1"/>
</dbReference>
<accession>A0A9W6YEB3</accession>
<dbReference type="Pfam" id="PF07727">
    <property type="entry name" value="RVT_2"/>
    <property type="match status" value="1"/>
</dbReference>
<protein>
    <submittedName>
        <fullName evidence="2">Unnamed protein product</fullName>
    </submittedName>
</protein>
<feature type="domain" description="Reverse transcriptase Ty1/copia-type" evidence="1">
    <location>
        <begin position="107"/>
        <end position="271"/>
    </location>
</feature>
<gene>
    <name evidence="2" type="ORF">Pfra01_002659400</name>
</gene>
<dbReference type="InterPro" id="IPR013103">
    <property type="entry name" value="RVT_2"/>
</dbReference>
<reference evidence="2" key="1">
    <citation type="submission" date="2023-04" db="EMBL/GenBank/DDBJ databases">
        <title>Phytophthora fragariaefolia NBRC 109709.</title>
        <authorList>
            <person name="Ichikawa N."/>
            <person name="Sato H."/>
            <person name="Tonouchi N."/>
        </authorList>
    </citation>
    <scope>NUCLEOTIDE SEQUENCE</scope>
    <source>
        <strain evidence="2">NBRC 109709</strain>
    </source>
</reference>
<evidence type="ECO:0000259" key="1">
    <source>
        <dbReference type="Pfam" id="PF07727"/>
    </source>
</evidence>
<dbReference type="AlphaFoldDB" id="A0A9W6YEB3"/>
<dbReference type="PANTHER" id="PTHR11439">
    <property type="entry name" value="GAG-POL-RELATED RETROTRANSPOSON"/>
    <property type="match status" value="1"/>
</dbReference>